<dbReference type="GO" id="GO:0016787">
    <property type="term" value="F:hydrolase activity"/>
    <property type="evidence" value="ECO:0007669"/>
    <property type="project" value="UniProtKB-KW"/>
</dbReference>
<dbReference type="EMBL" id="CAVMBE010000049">
    <property type="protein sequence ID" value="CAK4031538.1"/>
    <property type="molecule type" value="Genomic_DNA"/>
</dbReference>
<dbReference type="Gene3D" id="3.90.79.10">
    <property type="entry name" value="Nucleoside Triphosphate Pyrophosphohydrolase"/>
    <property type="match status" value="1"/>
</dbReference>
<dbReference type="InterPro" id="IPR015797">
    <property type="entry name" value="NUDIX_hydrolase-like_dom_sf"/>
</dbReference>
<evidence type="ECO:0000313" key="3">
    <source>
        <dbReference type="EMBL" id="CAK4031538.1"/>
    </source>
</evidence>
<organism evidence="3 4">
    <name type="scientific">Lecanosticta acicola</name>
    <dbReference type="NCBI Taxonomy" id="111012"/>
    <lineage>
        <taxon>Eukaryota</taxon>
        <taxon>Fungi</taxon>
        <taxon>Dikarya</taxon>
        <taxon>Ascomycota</taxon>
        <taxon>Pezizomycotina</taxon>
        <taxon>Dothideomycetes</taxon>
        <taxon>Dothideomycetidae</taxon>
        <taxon>Mycosphaerellales</taxon>
        <taxon>Mycosphaerellaceae</taxon>
        <taxon>Lecanosticta</taxon>
    </lineage>
</organism>
<dbReference type="InterPro" id="IPR000086">
    <property type="entry name" value="NUDIX_hydrolase_dom"/>
</dbReference>
<dbReference type="PROSITE" id="PS00893">
    <property type="entry name" value="NUDIX_BOX"/>
    <property type="match status" value="1"/>
</dbReference>
<evidence type="ECO:0000256" key="1">
    <source>
        <dbReference type="ARBA" id="ARBA00022801"/>
    </source>
</evidence>
<evidence type="ECO:0000313" key="4">
    <source>
        <dbReference type="Proteomes" id="UP001296104"/>
    </source>
</evidence>
<evidence type="ECO:0000259" key="2">
    <source>
        <dbReference type="Pfam" id="PF00293"/>
    </source>
</evidence>
<comment type="caution">
    <text evidence="3">The sequence shown here is derived from an EMBL/GenBank/DDBJ whole genome shotgun (WGS) entry which is preliminary data.</text>
</comment>
<dbReference type="AlphaFoldDB" id="A0AAI9ECS3"/>
<dbReference type="SUPFAM" id="SSF55811">
    <property type="entry name" value="Nudix"/>
    <property type="match status" value="1"/>
</dbReference>
<dbReference type="Pfam" id="PF00293">
    <property type="entry name" value="NUDIX"/>
    <property type="match status" value="1"/>
</dbReference>
<sequence>MPSRYASLPVRASFPCEHLTIAAGVAIFHLATERVVLCYHTRDKTWFLPKGRRNANEDTARAAEREGYEESGYRNRLLPLPLRHRQPDPGSGPEPFVTEPVWTQLLQLTERTQYMLFWYIAETIPPDIERIYAEGRTSRSGYRSPPPFSGTSSLQARIEEDVTMKNGNRGIYEPVRHEGTGVDDEERLYRAYLLSVDEACERLRGTVMEDVVLRGQAAIQLRKEMEAEQNRR</sequence>
<proteinExistence type="predicted"/>
<reference evidence="3" key="1">
    <citation type="submission" date="2023-11" db="EMBL/GenBank/DDBJ databases">
        <authorList>
            <person name="Alioto T."/>
            <person name="Alioto T."/>
            <person name="Gomez Garrido J."/>
        </authorList>
    </citation>
    <scope>NUCLEOTIDE SEQUENCE</scope>
</reference>
<dbReference type="InterPro" id="IPR020084">
    <property type="entry name" value="NUDIX_hydrolase_CS"/>
</dbReference>
<accession>A0AAI9ECS3</accession>
<dbReference type="Proteomes" id="UP001296104">
    <property type="component" value="Unassembled WGS sequence"/>
</dbReference>
<keyword evidence="4" id="KW-1185">Reference proteome</keyword>
<gene>
    <name evidence="3" type="ORF">LECACI_7A006696</name>
</gene>
<name>A0AAI9ECS3_9PEZI</name>
<keyword evidence="1" id="KW-0378">Hydrolase</keyword>
<feature type="domain" description="Nudix hydrolase" evidence="2">
    <location>
        <begin position="22"/>
        <end position="99"/>
    </location>
</feature>
<protein>
    <recommendedName>
        <fullName evidence="2">Nudix hydrolase domain-containing protein</fullName>
    </recommendedName>
</protein>